<reference evidence="2" key="2">
    <citation type="submission" date="2015-01" db="EMBL/GenBank/DDBJ databases">
        <title>Evolutionary Origins and Diversification of the Mycorrhizal Mutualists.</title>
        <authorList>
            <consortium name="DOE Joint Genome Institute"/>
            <consortium name="Mycorrhizal Genomics Consortium"/>
            <person name="Kohler A."/>
            <person name="Kuo A."/>
            <person name="Nagy L.G."/>
            <person name="Floudas D."/>
            <person name="Copeland A."/>
            <person name="Barry K.W."/>
            <person name="Cichocki N."/>
            <person name="Veneault-Fourrey C."/>
            <person name="LaButti K."/>
            <person name="Lindquist E.A."/>
            <person name="Lipzen A."/>
            <person name="Lundell T."/>
            <person name="Morin E."/>
            <person name="Murat C."/>
            <person name="Riley R."/>
            <person name="Ohm R."/>
            <person name="Sun H."/>
            <person name="Tunlid A."/>
            <person name="Henrissat B."/>
            <person name="Grigoriev I.V."/>
            <person name="Hibbett D.S."/>
            <person name="Martin F."/>
        </authorList>
    </citation>
    <scope>NUCLEOTIDE SEQUENCE [LARGE SCALE GENOMIC DNA]</scope>
    <source>
        <strain evidence="2">MUT 4182</strain>
    </source>
</reference>
<evidence type="ECO:0000313" key="2">
    <source>
        <dbReference type="Proteomes" id="UP000054248"/>
    </source>
</evidence>
<evidence type="ECO:0000313" key="1">
    <source>
        <dbReference type="EMBL" id="KIO20502.1"/>
    </source>
</evidence>
<dbReference type="Proteomes" id="UP000054248">
    <property type="component" value="Unassembled WGS sequence"/>
</dbReference>
<proteinExistence type="predicted"/>
<organism evidence="1 2">
    <name type="scientific">Tulasnella calospora MUT 4182</name>
    <dbReference type="NCBI Taxonomy" id="1051891"/>
    <lineage>
        <taxon>Eukaryota</taxon>
        <taxon>Fungi</taxon>
        <taxon>Dikarya</taxon>
        <taxon>Basidiomycota</taxon>
        <taxon>Agaricomycotina</taxon>
        <taxon>Agaricomycetes</taxon>
        <taxon>Cantharellales</taxon>
        <taxon>Tulasnellaceae</taxon>
        <taxon>Tulasnella</taxon>
    </lineage>
</organism>
<dbReference type="EMBL" id="KN823172">
    <property type="protein sequence ID" value="KIO20502.1"/>
    <property type="molecule type" value="Genomic_DNA"/>
</dbReference>
<gene>
    <name evidence="1" type="ORF">M407DRAFT_136632</name>
</gene>
<dbReference type="HOGENOM" id="CLU_2851372_0_0_1"/>
<accession>A0A0C3LGB8</accession>
<sequence>MADYEGMRTNLAAQLASTSRKVVEEQNKRENADQNQIRIWNEQITKLRHNLSVLSEDNPDLTKLK</sequence>
<protein>
    <submittedName>
        <fullName evidence="1">Uncharacterized protein</fullName>
    </submittedName>
</protein>
<keyword evidence="2" id="KW-1185">Reference proteome</keyword>
<dbReference type="AlphaFoldDB" id="A0A0C3LGB8"/>
<reference evidence="1 2" key="1">
    <citation type="submission" date="2014-04" db="EMBL/GenBank/DDBJ databases">
        <authorList>
            <consortium name="DOE Joint Genome Institute"/>
            <person name="Kuo A."/>
            <person name="Girlanda M."/>
            <person name="Perotto S."/>
            <person name="Kohler A."/>
            <person name="Nagy L.G."/>
            <person name="Floudas D."/>
            <person name="Copeland A."/>
            <person name="Barry K.W."/>
            <person name="Cichocki N."/>
            <person name="Veneault-Fourrey C."/>
            <person name="LaButti K."/>
            <person name="Lindquist E.A."/>
            <person name="Lipzen A."/>
            <person name="Lundell T."/>
            <person name="Morin E."/>
            <person name="Murat C."/>
            <person name="Sun H."/>
            <person name="Tunlid A."/>
            <person name="Henrissat B."/>
            <person name="Grigoriev I.V."/>
            <person name="Hibbett D.S."/>
            <person name="Martin F."/>
            <person name="Nordberg H.P."/>
            <person name="Cantor M.N."/>
            <person name="Hua S.X."/>
        </authorList>
    </citation>
    <scope>NUCLEOTIDE SEQUENCE [LARGE SCALE GENOMIC DNA]</scope>
    <source>
        <strain evidence="1 2">MUT 4182</strain>
    </source>
</reference>
<name>A0A0C3LGB8_9AGAM</name>